<gene>
    <name evidence="2" type="ORF">OJ997_09065</name>
</gene>
<dbReference type="AlphaFoldDB" id="A0A9X3S8K9"/>
<accession>A0A9X3S8K9</accession>
<feature type="signal peptide" evidence="1">
    <location>
        <begin position="1"/>
        <end position="24"/>
    </location>
</feature>
<keyword evidence="3" id="KW-1185">Reference proteome</keyword>
<sequence length="241" mass="24408">MSRRRTILFATVVGFLAGAASATAAWTANTTATGTLTAALEFPPLTVTIPTIVGVAQDGQTLKVDLGTYSPAATSATYEWLRCDSAGANCTAIGTSATQLLALADITKTIRVRVTPKNGAMPGPAVLSEATTPTNAIIGGAPTLALVASPLPAISGTLAVGQLLTANDGQWLSLLGIGSRQWLRCDDVGASCADIAGATGIWYTPVAADRGKRLRLRVTATGVLGLGGKNVATSLATEKVT</sequence>
<dbReference type="Gene3D" id="2.60.40.2700">
    <property type="match status" value="2"/>
</dbReference>
<evidence type="ECO:0000313" key="2">
    <source>
        <dbReference type="EMBL" id="MDA0180441.1"/>
    </source>
</evidence>
<dbReference type="EMBL" id="JAPDDP010000012">
    <property type="protein sequence ID" value="MDA0180441.1"/>
    <property type="molecule type" value="Genomic_DNA"/>
</dbReference>
<proteinExistence type="predicted"/>
<comment type="caution">
    <text evidence="2">The sequence shown here is derived from an EMBL/GenBank/DDBJ whole genome shotgun (WGS) entry which is preliminary data.</text>
</comment>
<reference evidence="2" key="1">
    <citation type="submission" date="2022-10" db="EMBL/GenBank/DDBJ databases">
        <title>The WGS of Solirubrobacter phytolaccae KCTC 29190.</title>
        <authorList>
            <person name="Jiang Z."/>
        </authorList>
    </citation>
    <scope>NUCLEOTIDE SEQUENCE</scope>
    <source>
        <strain evidence="2">KCTC 29190</strain>
    </source>
</reference>
<dbReference type="RefSeq" id="WP_270024749.1">
    <property type="nucleotide sequence ID" value="NZ_JAPDDP010000012.1"/>
</dbReference>
<keyword evidence="1" id="KW-0732">Signal</keyword>
<evidence type="ECO:0000313" key="3">
    <source>
        <dbReference type="Proteomes" id="UP001147653"/>
    </source>
</evidence>
<feature type="chain" id="PRO_5040861304" evidence="1">
    <location>
        <begin position="25"/>
        <end position="241"/>
    </location>
</feature>
<protein>
    <submittedName>
        <fullName evidence="2">Uncharacterized protein</fullName>
    </submittedName>
</protein>
<evidence type="ECO:0000256" key="1">
    <source>
        <dbReference type="SAM" id="SignalP"/>
    </source>
</evidence>
<organism evidence="2 3">
    <name type="scientific">Solirubrobacter phytolaccae</name>
    <dbReference type="NCBI Taxonomy" id="1404360"/>
    <lineage>
        <taxon>Bacteria</taxon>
        <taxon>Bacillati</taxon>
        <taxon>Actinomycetota</taxon>
        <taxon>Thermoleophilia</taxon>
        <taxon>Solirubrobacterales</taxon>
        <taxon>Solirubrobacteraceae</taxon>
        <taxon>Solirubrobacter</taxon>
    </lineage>
</organism>
<dbReference type="Proteomes" id="UP001147653">
    <property type="component" value="Unassembled WGS sequence"/>
</dbReference>
<name>A0A9X3S8K9_9ACTN</name>